<evidence type="ECO:0000259" key="19">
    <source>
        <dbReference type="PROSITE" id="PS51447"/>
    </source>
</evidence>
<dbReference type="FunFam" id="3.30.930.10:FF:000041">
    <property type="entry name" value="Phenylalanyl-tRNA synthetase 2, mitochondrial"/>
    <property type="match status" value="1"/>
</dbReference>
<keyword evidence="5" id="KW-0436">Ligase</keyword>
<keyword evidence="12" id="KW-0030">Aminoacyl-tRNA synthetase</keyword>
<evidence type="ECO:0000256" key="11">
    <source>
        <dbReference type="ARBA" id="ARBA00023128"/>
    </source>
</evidence>
<dbReference type="InterPro" id="IPR004530">
    <property type="entry name" value="Phe-tRNA-synth_IIc_mito"/>
</dbReference>
<comment type="subcellular location">
    <subcellularLocation>
        <location evidence="1">Mitochondrion matrix</location>
    </subcellularLocation>
</comment>
<comment type="catalytic activity">
    <reaction evidence="14">
        <text>tRNA(Phe) + L-phenylalanine + ATP = L-phenylalanyl-tRNA(Phe) + AMP + diphosphate + H(+)</text>
        <dbReference type="Rhea" id="RHEA:19413"/>
        <dbReference type="Rhea" id="RHEA-COMP:9668"/>
        <dbReference type="Rhea" id="RHEA-COMP:9699"/>
        <dbReference type="ChEBI" id="CHEBI:15378"/>
        <dbReference type="ChEBI" id="CHEBI:30616"/>
        <dbReference type="ChEBI" id="CHEBI:33019"/>
        <dbReference type="ChEBI" id="CHEBI:58095"/>
        <dbReference type="ChEBI" id="CHEBI:78442"/>
        <dbReference type="ChEBI" id="CHEBI:78531"/>
        <dbReference type="ChEBI" id="CHEBI:456215"/>
        <dbReference type="EC" id="6.1.1.20"/>
    </reaction>
</comment>
<evidence type="ECO:0000256" key="2">
    <source>
        <dbReference type="ARBA" id="ARBA00008226"/>
    </source>
</evidence>
<dbReference type="Pfam" id="PF03147">
    <property type="entry name" value="FDX-ACB"/>
    <property type="match status" value="1"/>
</dbReference>
<evidence type="ECO:0000256" key="7">
    <source>
        <dbReference type="ARBA" id="ARBA00022840"/>
    </source>
</evidence>
<dbReference type="GO" id="GO:0000049">
    <property type="term" value="F:tRNA binding"/>
    <property type="evidence" value="ECO:0007669"/>
    <property type="project" value="InterPro"/>
</dbReference>
<comment type="subunit">
    <text evidence="3">Monomer.</text>
</comment>
<evidence type="ECO:0000256" key="6">
    <source>
        <dbReference type="ARBA" id="ARBA00022741"/>
    </source>
</evidence>
<keyword evidence="7" id="KW-0067">ATP-binding</keyword>
<dbReference type="PROSITE" id="PS51447">
    <property type="entry name" value="FDX_ACB"/>
    <property type="match status" value="1"/>
</dbReference>
<reference evidence="20" key="1">
    <citation type="submission" date="2023-06" db="EMBL/GenBank/DDBJ databases">
        <title>Genomic analysis of the entomopathogenic nematode Steinernema hermaphroditum.</title>
        <authorList>
            <person name="Schwarz E.M."/>
            <person name="Heppert J.K."/>
            <person name="Baniya A."/>
            <person name="Schwartz H.T."/>
            <person name="Tan C.-H."/>
            <person name="Antoshechkin I."/>
            <person name="Sternberg P.W."/>
            <person name="Goodrich-Blair H."/>
            <person name="Dillman A.R."/>
        </authorList>
    </citation>
    <scope>NUCLEOTIDE SEQUENCE</scope>
    <source>
        <strain evidence="20">PS9179</strain>
        <tissue evidence="20">Whole animal</tissue>
    </source>
</reference>
<keyword evidence="21" id="KW-1185">Reference proteome</keyword>
<feature type="domain" description="Aminoacyl-transfer RNA synthetases class-II family profile" evidence="18">
    <location>
        <begin position="174"/>
        <end position="356"/>
    </location>
</feature>
<sequence length="452" mass="51658">MLAQRLLRQVLLSRGTAVRLGSSLAASGDAAAVEQPAKSSPSRTRPKSWKVDGLVVKPDERWNLTPSVMALLERHLHAKPGNPLNLIKQRIVNHFHKTYRKAGNRSPLFTVCDREPRVVSLFDNFDSLLTPEDHVSRRPSDTYYVNADTCLRAHTSAHQHKLMRQGFDNFLVVGDVYRRDEIDRTHYPCFHQMEGVRLYSADELFGKASGEQFGLFASDDEKRTPQKQSELSEDASKVLEIKLKQTLEELCLALFGKGAQIRFVDAYFPFTHPSFEVEVFYEGKWLEVLGCGVMEQKILTSAGVTDKVGWAFGLGLERLAMVLYSIPDIRLFWSEDSGFLSQFADKQPEDNYKYVPISVHPQVYFDLSFWLPDRPSHEMSADVFDLIRSIGGNLVEQVSLVDEFTHKKTGRTSHCYRIVYRSVDRALTKEEVNVIHKQIEKTLVEQYDVQIR</sequence>
<evidence type="ECO:0000259" key="18">
    <source>
        <dbReference type="PROSITE" id="PS50862"/>
    </source>
</evidence>
<dbReference type="FunFam" id="3.30.70.380:FF:000002">
    <property type="entry name" value="phenylalanine--tRNA ligase, mitochondrial"/>
    <property type="match status" value="1"/>
</dbReference>
<evidence type="ECO:0000256" key="5">
    <source>
        <dbReference type="ARBA" id="ARBA00022598"/>
    </source>
</evidence>
<dbReference type="GO" id="GO:0006432">
    <property type="term" value="P:phenylalanyl-tRNA aminoacylation"/>
    <property type="evidence" value="ECO:0007669"/>
    <property type="project" value="InterPro"/>
</dbReference>
<evidence type="ECO:0000313" key="21">
    <source>
        <dbReference type="Proteomes" id="UP001175271"/>
    </source>
</evidence>
<evidence type="ECO:0000256" key="12">
    <source>
        <dbReference type="ARBA" id="ARBA00023146"/>
    </source>
</evidence>
<gene>
    <name evidence="20" type="ORF">QR680_003852</name>
</gene>
<evidence type="ECO:0000256" key="4">
    <source>
        <dbReference type="ARBA" id="ARBA00012814"/>
    </source>
</evidence>
<comment type="similarity">
    <text evidence="2">Belongs to the class-II aminoacyl-tRNA synthetase family.</text>
</comment>
<dbReference type="NCBIfam" id="TIGR00469">
    <property type="entry name" value="pheS_mito"/>
    <property type="match status" value="1"/>
</dbReference>
<dbReference type="PANTHER" id="PTHR11538">
    <property type="entry name" value="PHENYLALANYL-TRNA SYNTHETASE"/>
    <property type="match status" value="1"/>
</dbReference>
<dbReference type="InterPro" id="IPR005121">
    <property type="entry name" value="Fdx_antiC-bd"/>
</dbReference>
<keyword evidence="8" id="KW-0648">Protein biosynthesis</keyword>
<feature type="region of interest" description="Disordered" evidence="17">
    <location>
        <begin position="29"/>
        <end position="49"/>
    </location>
</feature>
<dbReference type="Pfam" id="PF01409">
    <property type="entry name" value="tRNA-synt_2d"/>
    <property type="match status" value="2"/>
</dbReference>
<accession>A0AA39LSS7</accession>
<proteinExistence type="inferred from homology"/>
<evidence type="ECO:0000256" key="3">
    <source>
        <dbReference type="ARBA" id="ARBA00011245"/>
    </source>
</evidence>
<dbReference type="InterPro" id="IPR036690">
    <property type="entry name" value="Fdx_antiC-bd_sf"/>
</dbReference>
<organism evidence="20 21">
    <name type="scientific">Steinernema hermaphroditum</name>
    <dbReference type="NCBI Taxonomy" id="289476"/>
    <lineage>
        <taxon>Eukaryota</taxon>
        <taxon>Metazoa</taxon>
        <taxon>Ecdysozoa</taxon>
        <taxon>Nematoda</taxon>
        <taxon>Chromadorea</taxon>
        <taxon>Rhabditida</taxon>
        <taxon>Tylenchina</taxon>
        <taxon>Panagrolaimomorpha</taxon>
        <taxon>Strongyloidoidea</taxon>
        <taxon>Steinernematidae</taxon>
        <taxon>Steinernema</taxon>
    </lineage>
</organism>
<dbReference type="SUPFAM" id="SSF54991">
    <property type="entry name" value="Anticodon-binding domain of PheRS"/>
    <property type="match status" value="1"/>
</dbReference>
<keyword evidence="10" id="KW-0007">Acetylation</keyword>
<dbReference type="SUPFAM" id="SSF55681">
    <property type="entry name" value="Class II aaRS and biotin synthetases"/>
    <property type="match status" value="1"/>
</dbReference>
<evidence type="ECO:0000256" key="1">
    <source>
        <dbReference type="ARBA" id="ARBA00004305"/>
    </source>
</evidence>
<dbReference type="GO" id="GO:0005524">
    <property type="term" value="F:ATP binding"/>
    <property type="evidence" value="ECO:0007669"/>
    <property type="project" value="UniProtKB-KW"/>
</dbReference>
<comment type="function">
    <text evidence="15">Is responsible for the charging of tRNA(Phe) with phenylalanine in mitochondrial translation. To a lesser extent, also catalyzes direct attachment of m-Tyr (an oxidized version of Phe) to tRNA(Phe), thereby opening the way for delivery of the misacylated tRNA to the ribosome and incorporation of ROS-damaged amino acid into proteins.</text>
</comment>
<dbReference type="EC" id="6.1.1.20" evidence="4"/>
<dbReference type="Gene3D" id="3.30.930.10">
    <property type="entry name" value="Bira Bifunctional Protein, Domain 2"/>
    <property type="match status" value="1"/>
</dbReference>
<dbReference type="AlphaFoldDB" id="A0AA39LSS7"/>
<evidence type="ECO:0000256" key="16">
    <source>
        <dbReference type="ARBA" id="ARBA00073229"/>
    </source>
</evidence>
<dbReference type="InterPro" id="IPR045864">
    <property type="entry name" value="aa-tRNA-synth_II/BPL/LPL"/>
</dbReference>
<evidence type="ECO:0000256" key="14">
    <source>
        <dbReference type="ARBA" id="ARBA00049255"/>
    </source>
</evidence>
<dbReference type="Proteomes" id="UP001175271">
    <property type="component" value="Unassembled WGS sequence"/>
</dbReference>
<dbReference type="GO" id="GO:0005759">
    <property type="term" value="C:mitochondrial matrix"/>
    <property type="evidence" value="ECO:0007669"/>
    <property type="project" value="UniProtKB-SubCell"/>
</dbReference>
<dbReference type="InterPro" id="IPR006195">
    <property type="entry name" value="aa-tRNA-synth_II"/>
</dbReference>
<dbReference type="CDD" id="cd00496">
    <property type="entry name" value="PheRS_alpha_core"/>
    <property type="match status" value="1"/>
</dbReference>
<comment type="caution">
    <text evidence="20">The sequence shown here is derived from an EMBL/GenBank/DDBJ whole genome shotgun (WGS) entry which is preliminary data.</text>
</comment>
<dbReference type="Gene3D" id="3.30.70.380">
    <property type="entry name" value="Ferrodoxin-fold anticodon-binding domain"/>
    <property type="match status" value="1"/>
</dbReference>
<keyword evidence="6" id="KW-0547">Nucleotide-binding</keyword>
<keyword evidence="11" id="KW-0496">Mitochondrion</keyword>
<dbReference type="SMART" id="SM00896">
    <property type="entry name" value="FDX-ACB"/>
    <property type="match status" value="1"/>
</dbReference>
<evidence type="ECO:0000256" key="13">
    <source>
        <dbReference type="ARBA" id="ARBA00031194"/>
    </source>
</evidence>
<dbReference type="InterPro" id="IPR002319">
    <property type="entry name" value="Phenylalanyl-tRNA_Synthase"/>
</dbReference>
<feature type="domain" description="FDX-ACB" evidence="19">
    <location>
        <begin position="358"/>
        <end position="452"/>
    </location>
</feature>
<keyword evidence="9" id="KW-0809">Transit peptide</keyword>
<dbReference type="PANTHER" id="PTHR11538:SF41">
    <property type="entry name" value="PHENYLALANINE--TRNA LIGASE, MITOCHONDRIAL"/>
    <property type="match status" value="1"/>
</dbReference>
<evidence type="ECO:0000256" key="17">
    <source>
        <dbReference type="SAM" id="MobiDB-lite"/>
    </source>
</evidence>
<dbReference type="PROSITE" id="PS50862">
    <property type="entry name" value="AA_TRNA_LIGASE_II"/>
    <property type="match status" value="1"/>
</dbReference>
<protein>
    <recommendedName>
        <fullName evidence="16">Phenylalanine--tRNA ligase, mitochondrial</fullName>
        <ecNumber evidence="4">6.1.1.20</ecNumber>
    </recommendedName>
    <alternativeName>
        <fullName evidence="13">Phenylalanyl-tRNA synthetase</fullName>
    </alternativeName>
</protein>
<evidence type="ECO:0000256" key="9">
    <source>
        <dbReference type="ARBA" id="ARBA00022946"/>
    </source>
</evidence>
<evidence type="ECO:0000313" key="20">
    <source>
        <dbReference type="EMBL" id="KAK0408243.1"/>
    </source>
</evidence>
<evidence type="ECO:0000256" key="10">
    <source>
        <dbReference type="ARBA" id="ARBA00022990"/>
    </source>
</evidence>
<name>A0AA39LSS7_9BILA</name>
<dbReference type="GO" id="GO:0004826">
    <property type="term" value="F:phenylalanine-tRNA ligase activity"/>
    <property type="evidence" value="ECO:0007669"/>
    <property type="project" value="UniProtKB-EC"/>
</dbReference>
<evidence type="ECO:0000256" key="8">
    <source>
        <dbReference type="ARBA" id="ARBA00022917"/>
    </source>
</evidence>
<evidence type="ECO:0000256" key="15">
    <source>
        <dbReference type="ARBA" id="ARBA00060211"/>
    </source>
</evidence>
<dbReference type="EMBL" id="JAUCMV010000003">
    <property type="protein sequence ID" value="KAK0408243.1"/>
    <property type="molecule type" value="Genomic_DNA"/>
</dbReference>